<sequence>MTEIGSEAVAGRFGIGIGDDGHRHAVERRHASTSADGSARCGGSLAVCGQWTTEATLWGDWDPDKPTVRSHRCEHCGWALAVHGAAPIAEELARYTITGRDRGVVVAAGADPDLLHRLMTVILQPEPELGSEPLSDIGPGALSSLLAHAARHRPLVLRCEECADTANAPEELDEEGDDNCAQVVCAGCSLKHGEWAGEREGYLRSECTVAWPCSVITTMADHHGLGVASRWAKPSSAAAEMPGLPWPNAIAQDGRWHQFAVNYRRDRDDTTYTITPAAGPRGRQVLRVHHPVGLNARSEHADVKEAKAHVDELMTSFGAANRSRR</sequence>
<dbReference type="EMBL" id="UGQY01000006">
    <property type="protein sequence ID" value="SUA31605.1"/>
    <property type="molecule type" value="Genomic_DNA"/>
</dbReference>
<evidence type="ECO:0000313" key="2">
    <source>
        <dbReference type="Proteomes" id="UP000255389"/>
    </source>
</evidence>
<proteinExistence type="predicted"/>
<evidence type="ECO:0000313" key="1">
    <source>
        <dbReference type="EMBL" id="SUA31605.1"/>
    </source>
</evidence>
<organism evidence="1 2">
    <name type="scientific">Mycolicibacterium fortuitum</name>
    <name type="common">Mycobacterium fortuitum</name>
    <dbReference type="NCBI Taxonomy" id="1766"/>
    <lineage>
        <taxon>Bacteria</taxon>
        <taxon>Bacillati</taxon>
        <taxon>Actinomycetota</taxon>
        <taxon>Actinomycetes</taxon>
        <taxon>Mycobacteriales</taxon>
        <taxon>Mycobacteriaceae</taxon>
        <taxon>Mycolicibacterium</taxon>
    </lineage>
</organism>
<accession>A0A378WCQ3</accession>
<gene>
    <name evidence="1" type="ORF">NCTC1542_06960</name>
</gene>
<dbReference type="Proteomes" id="UP000255389">
    <property type="component" value="Unassembled WGS sequence"/>
</dbReference>
<dbReference type="AlphaFoldDB" id="A0A378WCQ3"/>
<protein>
    <submittedName>
        <fullName evidence="1">Uncharacterized protein</fullName>
    </submittedName>
</protein>
<name>A0A378WCQ3_MYCFO</name>
<reference evidence="1 2" key="1">
    <citation type="submission" date="2018-06" db="EMBL/GenBank/DDBJ databases">
        <authorList>
            <consortium name="Pathogen Informatics"/>
            <person name="Doyle S."/>
        </authorList>
    </citation>
    <scope>NUCLEOTIDE SEQUENCE [LARGE SCALE GENOMIC DNA]</scope>
    <source>
        <strain evidence="1 2">NCTC1542</strain>
    </source>
</reference>